<proteinExistence type="predicted"/>
<feature type="transmembrane region" description="Helical" evidence="2">
    <location>
        <begin position="212"/>
        <end position="231"/>
    </location>
</feature>
<evidence type="ECO:0000256" key="2">
    <source>
        <dbReference type="SAM" id="Phobius"/>
    </source>
</evidence>
<dbReference type="InterPro" id="IPR027417">
    <property type="entry name" value="P-loop_NTPase"/>
</dbReference>
<dbReference type="RefSeq" id="WP_092952963.1">
    <property type="nucleotide sequence ID" value="NZ_FOMQ01000007.1"/>
</dbReference>
<evidence type="ECO:0000313" key="4">
    <source>
        <dbReference type="EMBL" id="SFD87176.1"/>
    </source>
</evidence>
<dbReference type="Pfam" id="PF05707">
    <property type="entry name" value="Zot"/>
    <property type="match status" value="1"/>
</dbReference>
<dbReference type="OrthoDB" id="8809170at2"/>
<reference evidence="5" key="1">
    <citation type="submission" date="2016-10" db="EMBL/GenBank/DDBJ databases">
        <authorList>
            <person name="Varghese N."/>
            <person name="Submissions S."/>
        </authorList>
    </citation>
    <scope>NUCLEOTIDE SEQUENCE [LARGE SCALE GENOMIC DNA]</scope>
    <source>
        <strain evidence="5">DSM 7481</strain>
    </source>
</reference>
<name>A0A1I1VVQ3_9BURK</name>
<keyword evidence="2" id="KW-0472">Membrane</keyword>
<dbReference type="InterPro" id="IPR008900">
    <property type="entry name" value="Zot_N"/>
</dbReference>
<feature type="region of interest" description="Disordered" evidence="1">
    <location>
        <begin position="348"/>
        <end position="369"/>
    </location>
</feature>
<evidence type="ECO:0000259" key="3">
    <source>
        <dbReference type="Pfam" id="PF05707"/>
    </source>
</evidence>
<dbReference type="Proteomes" id="UP000199517">
    <property type="component" value="Unassembled WGS sequence"/>
</dbReference>
<dbReference type="STRING" id="32040.SAMN04489710_107239"/>
<evidence type="ECO:0000313" key="5">
    <source>
        <dbReference type="Proteomes" id="UP000199517"/>
    </source>
</evidence>
<sequence length="369" mass="40033">MITIITGVPGAGKTLYAIEKLLLPLVGKTINVPDGNGGEKELPRTIYTNINGLLIEHEIVDTGGDWLKAGGDFNFDGNELSARNWHKWAKPGSVIVIDEFQKMWPPRPNGASIPPDVQALDTHRHMGVDFILITQSVMNTDRHVHALGGRHLHVRRVANMGLAVVYEWDHVSRSLMYSKAITKSPWKYSRKVQKLYRSAEVHTKQPRKLPGLVWFILAAIGAGIYFGPSVVQRLGARMNGSVGAPDAKQNAPASAPAHAPAASASANAATQAPPDERVDFLPRLSDRPWTAPAYDQLRKVVAMPLITGAMCINDACKCYAGGSRLLDVSSDACRQWAIDRPFNAYVAQQSAEAGQSDAKQPGHAADSPS</sequence>
<feature type="compositionally biased region" description="Low complexity" evidence="1">
    <location>
        <begin position="251"/>
        <end position="273"/>
    </location>
</feature>
<keyword evidence="2" id="KW-0812">Transmembrane</keyword>
<dbReference type="EMBL" id="FOMQ01000007">
    <property type="protein sequence ID" value="SFD87176.1"/>
    <property type="molecule type" value="Genomic_DNA"/>
</dbReference>
<keyword evidence="5" id="KW-1185">Reference proteome</keyword>
<evidence type="ECO:0000256" key="1">
    <source>
        <dbReference type="SAM" id="MobiDB-lite"/>
    </source>
</evidence>
<dbReference type="Gene3D" id="3.40.50.300">
    <property type="entry name" value="P-loop containing nucleotide triphosphate hydrolases"/>
    <property type="match status" value="1"/>
</dbReference>
<accession>A0A1I1VVQ3</accession>
<protein>
    <submittedName>
        <fullName evidence="4">Zona occludens toxin</fullName>
    </submittedName>
</protein>
<gene>
    <name evidence="4" type="ORF">SAMN04489710_107239</name>
</gene>
<dbReference type="AlphaFoldDB" id="A0A1I1VVQ3"/>
<organism evidence="4 5">
    <name type="scientific">Paracidovorax konjaci</name>
    <dbReference type="NCBI Taxonomy" id="32040"/>
    <lineage>
        <taxon>Bacteria</taxon>
        <taxon>Pseudomonadati</taxon>
        <taxon>Pseudomonadota</taxon>
        <taxon>Betaproteobacteria</taxon>
        <taxon>Burkholderiales</taxon>
        <taxon>Comamonadaceae</taxon>
        <taxon>Paracidovorax</taxon>
    </lineage>
</organism>
<feature type="domain" description="Zona occludens toxin N-terminal" evidence="3">
    <location>
        <begin position="1"/>
        <end position="200"/>
    </location>
</feature>
<keyword evidence="2" id="KW-1133">Transmembrane helix</keyword>
<feature type="region of interest" description="Disordered" evidence="1">
    <location>
        <begin position="241"/>
        <end position="273"/>
    </location>
</feature>